<feature type="compositionally biased region" description="Polar residues" evidence="14">
    <location>
        <begin position="589"/>
        <end position="606"/>
    </location>
</feature>
<protein>
    <recommendedName>
        <fullName evidence="10">glycogenin glucosyltransferase</fullName>
        <ecNumber evidence="10">2.4.1.186</ecNumber>
    </recommendedName>
</protein>
<evidence type="ECO:0000256" key="2">
    <source>
        <dbReference type="ARBA" id="ARBA00004496"/>
    </source>
</evidence>
<dbReference type="EC" id="2.4.1.186" evidence="10"/>
<evidence type="ECO:0000256" key="5">
    <source>
        <dbReference type="ARBA" id="ARBA00022723"/>
    </source>
</evidence>
<accession>C8V5C8</accession>
<dbReference type="InterPro" id="IPR029044">
    <property type="entry name" value="Nucleotide-diphossugar_trans"/>
</dbReference>
<keyword evidence="6" id="KW-0320">Glycogen biosynthesis</keyword>
<evidence type="ECO:0000256" key="10">
    <source>
        <dbReference type="ARBA" id="ARBA00038934"/>
    </source>
</evidence>
<evidence type="ECO:0000256" key="13">
    <source>
        <dbReference type="ARBA" id="ARBA00057883"/>
    </source>
</evidence>
<dbReference type="GO" id="GO:0016757">
    <property type="term" value="F:glycosyltransferase activity"/>
    <property type="evidence" value="ECO:0000318"/>
    <property type="project" value="GO_Central"/>
</dbReference>
<dbReference type="Pfam" id="PF01501">
    <property type="entry name" value="Glyco_transf_8"/>
    <property type="match status" value="1"/>
</dbReference>
<feature type="region of interest" description="Disordered" evidence="14">
    <location>
        <begin position="367"/>
        <end position="423"/>
    </location>
</feature>
<dbReference type="GO" id="GO:0046872">
    <property type="term" value="F:metal ion binding"/>
    <property type="evidence" value="ECO:0007669"/>
    <property type="project" value="UniProtKB-KW"/>
</dbReference>
<dbReference type="GO" id="GO:0005737">
    <property type="term" value="C:cytoplasm"/>
    <property type="evidence" value="ECO:0000318"/>
    <property type="project" value="GO_Central"/>
</dbReference>
<evidence type="ECO:0000256" key="8">
    <source>
        <dbReference type="ARBA" id="ARBA00023211"/>
    </source>
</evidence>
<reference evidence="16" key="1">
    <citation type="journal article" date="2005" name="Nature">
        <title>Sequencing of Aspergillus nidulans and comparative analysis with A. fumigatus and A. oryzae.</title>
        <authorList>
            <person name="Galagan J.E."/>
            <person name="Calvo S.E."/>
            <person name="Cuomo C."/>
            <person name="Ma L.J."/>
            <person name="Wortman J.R."/>
            <person name="Batzoglou S."/>
            <person name="Lee S.I."/>
            <person name="Basturkmen M."/>
            <person name="Spevak C.C."/>
            <person name="Clutterbuck J."/>
            <person name="Kapitonov V."/>
            <person name="Jurka J."/>
            <person name="Scazzocchio C."/>
            <person name="Farman M."/>
            <person name="Butler J."/>
            <person name="Purcell S."/>
            <person name="Harris S."/>
            <person name="Braus G.H."/>
            <person name="Draht O."/>
            <person name="Busch S."/>
            <person name="D'Enfert C."/>
            <person name="Bouchier C."/>
            <person name="Goldman G.H."/>
            <person name="Bell-Pedersen D."/>
            <person name="Griffiths-Jones S."/>
            <person name="Doonan J.H."/>
            <person name="Yu J."/>
            <person name="Vienken K."/>
            <person name="Pain A."/>
            <person name="Freitag M."/>
            <person name="Selker E.U."/>
            <person name="Archer D.B."/>
            <person name="Penalva M.A."/>
            <person name="Oakley B.R."/>
            <person name="Momany M."/>
            <person name="Tanaka T."/>
            <person name="Kumagai T."/>
            <person name="Asai K."/>
            <person name="Machida M."/>
            <person name="Nierman W.C."/>
            <person name="Denning D.W."/>
            <person name="Caddick M."/>
            <person name="Hynes M."/>
            <person name="Paoletti M."/>
            <person name="Fischer R."/>
            <person name="Miller B."/>
            <person name="Dyer P."/>
            <person name="Sachs M.S."/>
            <person name="Osmani S.A."/>
            <person name="Birren B.W."/>
        </authorList>
    </citation>
    <scope>NUCLEOTIDE SEQUENCE [LARGE SCALE GENOMIC DNA]</scope>
    <source>
        <strain evidence="16">FGSC A4 / ATCC 38163 / CBS 112.46 / NRRL 194 / M139</strain>
    </source>
</reference>
<evidence type="ECO:0000256" key="6">
    <source>
        <dbReference type="ARBA" id="ARBA00023056"/>
    </source>
</evidence>
<dbReference type="CAZy" id="GT8">
    <property type="family name" value="Glycosyltransferase Family 8"/>
</dbReference>
<dbReference type="AlphaFoldDB" id="Q5B5U8"/>
<keyword evidence="3" id="KW-0963">Cytoplasm</keyword>
<keyword evidence="4" id="KW-0808">Transferase</keyword>
<evidence type="ECO:0000256" key="12">
    <source>
        <dbReference type="ARBA" id="ARBA00052293"/>
    </source>
</evidence>
<keyword evidence="8" id="KW-0464">Manganese</keyword>
<feature type="region of interest" description="Disordered" evidence="14">
    <location>
        <begin position="458"/>
        <end position="477"/>
    </location>
</feature>
<dbReference type="CDD" id="cd02537">
    <property type="entry name" value="GT8_Glycogenin"/>
    <property type="match status" value="1"/>
</dbReference>
<gene>
    <name evidence="15" type="ORF">ANIA_04082</name>
</gene>
<dbReference type="OrthoDB" id="2014201at2759"/>
<dbReference type="PANTHER" id="PTHR11183">
    <property type="entry name" value="GLYCOGENIN SUBFAMILY MEMBER"/>
    <property type="match status" value="1"/>
</dbReference>
<keyword evidence="7" id="KW-0325">Glycoprotein</keyword>
<dbReference type="KEGG" id="ani:ANIA_04082"/>
<dbReference type="GeneID" id="2873505"/>
<dbReference type="Proteomes" id="UP000000560">
    <property type="component" value="Chromosome II"/>
</dbReference>
<evidence type="ECO:0000256" key="4">
    <source>
        <dbReference type="ARBA" id="ARBA00022679"/>
    </source>
</evidence>
<dbReference type="OMA" id="MVHFIGP"/>
<name>Q5B5U8_EMENI</name>
<evidence type="ECO:0000256" key="9">
    <source>
        <dbReference type="ARBA" id="ARBA00038162"/>
    </source>
</evidence>
<evidence type="ECO:0000256" key="7">
    <source>
        <dbReference type="ARBA" id="ARBA00023180"/>
    </source>
</evidence>
<comment type="catalytic activity">
    <reaction evidence="12">
        <text>L-tyrosyl-[glycogenin] + UDP-alpha-D-glucose = alpha-D-glucosyl-L-tyrosyl-[glycogenin] + UDP + H(+)</text>
        <dbReference type="Rhea" id="RHEA:23360"/>
        <dbReference type="Rhea" id="RHEA-COMP:14604"/>
        <dbReference type="Rhea" id="RHEA-COMP:14605"/>
        <dbReference type="ChEBI" id="CHEBI:15378"/>
        <dbReference type="ChEBI" id="CHEBI:46858"/>
        <dbReference type="ChEBI" id="CHEBI:58223"/>
        <dbReference type="ChEBI" id="CHEBI:58885"/>
        <dbReference type="ChEBI" id="CHEBI:140573"/>
        <dbReference type="EC" id="2.4.1.186"/>
    </reaction>
</comment>
<keyword evidence="5" id="KW-0479">Metal-binding</keyword>
<dbReference type="GO" id="GO:0005978">
    <property type="term" value="P:glycogen biosynthetic process"/>
    <property type="evidence" value="ECO:0007669"/>
    <property type="project" value="UniProtKB-KW"/>
</dbReference>
<comment type="similarity">
    <text evidence="9">Belongs to the glycosyltransferase 8 family. Glycogenin subfamily.</text>
</comment>
<comment type="catalytic activity">
    <reaction evidence="11">
        <text>[1,4-alpha-D-glucosyl](n)-L-tyrosyl-[glycogenin] + UDP-alpha-D-glucose = [1,4-alpha-D-glucosyl](n+1)-L-tyrosyl-[glycogenin] + UDP + H(+)</text>
        <dbReference type="Rhea" id="RHEA:56560"/>
        <dbReference type="Rhea" id="RHEA-COMP:14606"/>
        <dbReference type="Rhea" id="RHEA-COMP:14607"/>
        <dbReference type="ChEBI" id="CHEBI:15378"/>
        <dbReference type="ChEBI" id="CHEBI:58223"/>
        <dbReference type="ChEBI" id="CHEBI:58885"/>
        <dbReference type="ChEBI" id="CHEBI:140574"/>
        <dbReference type="EC" id="2.4.1.186"/>
    </reaction>
</comment>
<dbReference type="FunFam" id="3.90.550.10:FF:000092">
    <property type="entry name" value="Glycogenin 2"/>
    <property type="match status" value="1"/>
</dbReference>
<evidence type="ECO:0000313" key="16">
    <source>
        <dbReference type="Proteomes" id="UP000000560"/>
    </source>
</evidence>
<comment type="subcellular location">
    <subcellularLocation>
        <location evidence="2">Cytoplasm</location>
    </subcellularLocation>
</comment>
<dbReference type="InterPro" id="IPR050587">
    <property type="entry name" value="GNT1/Glycosyltrans_8"/>
</dbReference>
<proteinExistence type="inferred from homology"/>
<dbReference type="InterPro" id="IPR002495">
    <property type="entry name" value="Glyco_trans_8"/>
</dbReference>
<dbReference type="InParanoid" id="Q5B5U8"/>
<accession>Q5B5U8</accession>
<dbReference type="HOGENOM" id="CLU_017171_2_0_1"/>
<comment type="function">
    <text evidence="13">Self-glucosylating initiator of glycogen synthesis. It catalyzes the formation of a short alpha (1,4)-glucosyl chain covalently attached via a glucose 1-O-tyrosyl linkage to internal tyrosine residues and these chains act as primers for the elongation reaction catalyzed by glycogen synthase.</text>
</comment>
<dbReference type="RefSeq" id="XP_661686.1">
    <property type="nucleotide sequence ID" value="XM_656594.1"/>
</dbReference>
<evidence type="ECO:0000256" key="14">
    <source>
        <dbReference type="SAM" id="MobiDB-lite"/>
    </source>
</evidence>
<feature type="region of interest" description="Disordered" evidence="14">
    <location>
        <begin position="269"/>
        <end position="316"/>
    </location>
</feature>
<dbReference type="eggNOG" id="KOG1950">
    <property type="taxonomic scope" value="Eukaryota"/>
</dbReference>
<dbReference type="GO" id="GO:0008466">
    <property type="term" value="F:glycogenin glucosyltransferase activity"/>
    <property type="evidence" value="ECO:0007669"/>
    <property type="project" value="UniProtKB-EC"/>
</dbReference>
<comment type="cofactor">
    <cofactor evidence="1">
        <name>Mn(2+)</name>
        <dbReference type="ChEBI" id="CHEBI:29035"/>
    </cofactor>
</comment>
<feature type="compositionally biased region" description="Basic and acidic residues" evidence="14">
    <location>
        <begin position="291"/>
        <end position="303"/>
    </location>
</feature>
<organism evidence="15 16">
    <name type="scientific">Emericella nidulans (strain FGSC A4 / ATCC 38163 / CBS 112.46 / NRRL 194 / M139)</name>
    <name type="common">Aspergillus nidulans</name>
    <dbReference type="NCBI Taxonomy" id="227321"/>
    <lineage>
        <taxon>Eukaryota</taxon>
        <taxon>Fungi</taxon>
        <taxon>Dikarya</taxon>
        <taxon>Ascomycota</taxon>
        <taxon>Pezizomycotina</taxon>
        <taxon>Eurotiomycetes</taxon>
        <taxon>Eurotiomycetidae</taxon>
        <taxon>Eurotiales</taxon>
        <taxon>Aspergillaceae</taxon>
        <taxon>Aspergillus</taxon>
        <taxon>Aspergillus subgen. Nidulantes</taxon>
    </lineage>
</organism>
<keyword evidence="16" id="KW-1185">Reference proteome</keyword>
<dbReference type="EMBL" id="BN001302">
    <property type="protein sequence ID" value="CBF74745.1"/>
    <property type="molecule type" value="Genomic_DNA"/>
</dbReference>
<reference evidence="16" key="2">
    <citation type="journal article" date="2009" name="Fungal Genet. Biol.">
        <title>The 2008 update of the Aspergillus nidulans genome annotation: a community effort.</title>
        <authorList>
            <person name="Wortman J.R."/>
            <person name="Gilsenan J.M."/>
            <person name="Joardar V."/>
            <person name="Deegan J."/>
            <person name="Clutterbuck J."/>
            <person name="Andersen M.R."/>
            <person name="Archer D."/>
            <person name="Bencina M."/>
            <person name="Braus G."/>
            <person name="Coutinho P."/>
            <person name="von Dohren H."/>
            <person name="Doonan J."/>
            <person name="Driessen A.J."/>
            <person name="Durek P."/>
            <person name="Espeso E."/>
            <person name="Fekete E."/>
            <person name="Flipphi M."/>
            <person name="Estrada C.G."/>
            <person name="Geysens S."/>
            <person name="Goldman G."/>
            <person name="de Groot P.W."/>
            <person name="Hansen K."/>
            <person name="Harris S.D."/>
            <person name="Heinekamp T."/>
            <person name="Helmstaedt K."/>
            <person name="Henrissat B."/>
            <person name="Hofmann G."/>
            <person name="Homan T."/>
            <person name="Horio T."/>
            <person name="Horiuchi H."/>
            <person name="James S."/>
            <person name="Jones M."/>
            <person name="Karaffa L."/>
            <person name="Karanyi Z."/>
            <person name="Kato M."/>
            <person name="Keller N."/>
            <person name="Kelly D.E."/>
            <person name="Kiel J.A."/>
            <person name="Kim J.M."/>
            <person name="van der Klei I.J."/>
            <person name="Klis F.M."/>
            <person name="Kovalchuk A."/>
            <person name="Krasevec N."/>
            <person name="Kubicek C.P."/>
            <person name="Liu B."/>
            <person name="Maccabe A."/>
            <person name="Meyer V."/>
            <person name="Mirabito P."/>
            <person name="Miskei M."/>
            <person name="Mos M."/>
            <person name="Mullins J."/>
            <person name="Nelson D.R."/>
            <person name="Nielsen J."/>
            <person name="Oakley B.R."/>
            <person name="Osmani S.A."/>
            <person name="Pakula T."/>
            <person name="Paszewski A."/>
            <person name="Paulsen I."/>
            <person name="Pilsyk S."/>
            <person name="Pocsi I."/>
            <person name="Punt P.J."/>
            <person name="Ram A.F."/>
            <person name="Ren Q."/>
            <person name="Robellet X."/>
            <person name="Robson G."/>
            <person name="Seiboth B."/>
            <person name="van Solingen P."/>
            <person name="Specht T."/>
            <person name="Sun J."/>
            <person name="Taheri-Talesh N."/>
            <person name="Takeshita N."/>
            <person name="Ussery D."/>
            <person name="vanKuyk P.A."/>
            <person name="Visser H."/>
            <person name="van de Vondervoort P.J."/>
            <person name="de Vries R.P."/>
            <person name="Walton J."/>
            <person name="Xiang X."/>
            <person name="Xiong Y."/>
            <person name="Zeng A.P."/>
            <person name="Brandt B.W."/>
            <person name="Cornell M.J."/>
            <person name="van den Hondel C.A."/>
            <person name="Visser J."/>
            <person name="Oliver S.G."/>
            <person name="Turner G."/>
        </authorList>
    </citation>
    <scope>GENOME REANNOTATION</scope>
    <source>
        <strain evidence="16">FGSC A4 / ATCC 38163 / CBS 112.46 / NRRL 194 / M139</strain>
    </source>
</reference>
<evidence type="ECO:0000256" key="1">
    <source>
        <dbReference type="ARBA" id="ARBA00001936"/>
    </source>
</evidence>
<feature type="region of interest" description="Disordered" evidence="14">
    <location>
        <begin position="576"/>
        <end position="652"/>
    </location>
</feature>
<evidence type="ECO:0000256" key="11">
    <source>
        <dbReference type="ARBA" id="ARBA00050886"/>
    </source>
</evidence>
<sequence>MIAPLPSSFDTDPLLLDPGAVVLAHSLRDNGTKAKLVALYTPDTLQAATLNELQTVYDELIPVYRMTNHTPANLWLMERPDLIATFTKIELWRQTKFKRIVYIDSDVVAIRAPDELLDMDVDFAAAPDVGWPDCFNSGVMVLRPNMQDYFALKALAERGTSFDGADQGLLNMHFRDWHRLSFTYNCTPSASYQYIPAYKHFQMSPFDSPYNQLLGRWWTVYDRHYHSVANETIEPSSHSVPPHVQHAEEPMLDMHIHNFPVTAPQQHIGRQTPLLPGSETTSRHPALGHEVPSDQHPDYHPPEEASNNSVQASHYAERSVAPLPVKDLSHEIHAEYQSEKPSHEPVFSVVPQYVRGEEHVRAYIQQQPVQEHSHHDLQPPPVQEPSVPTEPAHPFEQNDSRTTRAPAPIGTQRAPSPQPASQEEPIFEAPKAEWDASREPPPLNSKPEGIALESKTYTMSDDRKLFQPPQSYPEAPKNMYYQVPETKPKPQKLRQIFPWETNAPKPTRVFADDASQHQPMVSLTPTEEDSQIFKSTQPTFWKSEAPSLPSESFDSYSRSNAWDEVPEIQKYIRSIQQARRARVQVLSGAPNQQKAAFPSKSSRQHQPGTPTTTTGSKGPNYGTRITDFPSEIERPSLPVTPAPIRRGPAVGNPDDYTTPQFPAAKGVPNQEDWNPTVRLEELRRRQNIVLDNPNLLIERITRALEDGRRDCADLD</sequence>
<dbReference type="Gene3D" id="3.90.550.10">
    <property type="entry name" value="Spore Coat Polysaccharide Biosynthesis Protein SpsA, Chain A"/>
    <property type="match status" value="1"/>
</dbReference>
<dbReference type="STRING" id="227321.Q5B5U8"/>
<dbReference type="SUPFAM" id="SSF53448">
    <property type="entry name" value="Nucleotide-diphospho-sugar transferases"/>
    <property type="match status" value="1"/>
</dbReference>
<evidence type="ECO:0000256" key="3">
    <source>
        <dbReference type="ARBA" id="ARBA00022490"/>
    </source>
</evidence>
<evidence type="ECO:0000313" key="15">
    <source>
        <dbReference type="EMBL" id="CBF74745.1"/>
    </source>
</evidence>